<organism evidence="1 2">
    <name type="scientific">Paenibacillus urinalis</name>
    <dbReference type="NCBI Taxonomy" id="521520"/>
    <lineage>
        <taxon>Bacteria</taxon>
        <taxon>Bacillati</taxon>
        <taxon>Bacillota</taxon>
        <taxon>Bacilli</taxon>
        <taxon>Bacillales</taxon>
        <taxon>Paenibacillaceae</taxon>
        <taxon>Paenibacillus</taxon>
    </lineage>
</organism>
<dbReference type="Gene3D" id="3.10.180.10">
    <property type="entry name" value="2,3-Dihydroxybiphenyl 1,2-Dioxygenase, domain 1"/>
    <property type="match status" value="1"/>
</dbReference>
<proteinExistence type="predicted"/>
<gene>
    <name evidence="1" type="ORF">PUW23_24860</name>
</gene>
<dbReference type="SUPFAM" id="SSF54593">
    <property type="entry name" value="Glyoxalase/Bleomycin resistance protein/Dihydroxybiphenyl dioxygenase"/>
    <property type="match status" value="1"/>
</dbReference>
<name>A0AAX3MZS7_9BACL</name>
<evidence type="ECO:0000313" key="1">
    <source>
        <dbReference type="EMBL" id="WDH82636.1"/>
    </source>
</evidence>
<dbReference type="Proteomes" id="UP001220962">
    <property type="component" value="Chromosome"/>
</dbReference>
<reference evidence="1" key="1">
    <citation type="submission" date="2023-02" db="EMBL/GenBank/DDBJ databases">
        <title>Pathogen: clinical or host-associated sample.</title>
        <authorList>
            <person name="Hergert J."/>
            <person name="Casey R."/>
            <person name="Wagner J."/>
            <person name="Young E.L."/>
            <person name="Oakeson K.F."/>
        </authorList>
    </citation>
    <scope>NUCLEOTIDE SEQUENCE</scope>
    <source>
        <strain evidence="1">2022CK-00830</strain>
    </source>
</reference>
<protein>
    <recommendedName>
        <fullName evidence="3">Glyoxalase</fullName>
    </recommendedName>
</protein>
<evidence type="ECO:0008006" key="3">
    <source>
        <dbReference type="Google" id="ProtNLM"/>
    </source>
</evidence>
<dbReference type="EMBL" id="CP118101">
    <property type="protein sequence ID" value="WDH82636.1"/>
    <property type="molecule type" value="Genomic_DNA"/>
</dbReference>
<dbReference type="RefSeq" id="WP_052512079.1">
    <property type="nucleotide sequence ID" value="NZ_CP118101.1"/>
</dbReference>
<sequence>MSKIIPILPCVSIDEQCEFYESIGFTITAKDKAPYAYAAVRYEDINLLFWGSKKNDPSANASMVFIEVEDADSLNAEFCGNMKSAWGKVLRTGFPRISKVRELKEDRRFTLCDPSGNTFYFGTPNNGDTITMRTLDNEQLAESFAVIYDLLHSKESPEIAAKALSVFNRSKVELNVSDKEKLAVLTSEIEEALKERDDNGLA</sequence>
<dbReference type="InterPro" id="IPR029068">
    <property type="entry name" value="Glyas_Bleomycin-R_OHBP_Dase"/>
</dbReference>
<dbReference type="AlphaFoldDB" id="A0AAX3MZS7"/>
<accession>A0AAX3MZS7</accession>
<evidence type="ECO:0000313" key="2">
    <source>
        <dbReference type="Proteomes" id="UP001220962"/>
    </source>
</evidence>